<keyword evidence="1" id="KW-1133">Transmembrane helix</keyword>
<protein>
    <submittedName>
        <fullName evidence="2">Uncharacterized protein</fullName>
    </submittedName>
</protein>
<dbReference type="Proteomes" id="UP000680750">
    <property type="component" value="Chromosome"/>
</dbReference>
<organism evidence="2 3">
    <name type="scientific">Actinocatenispora sera</name>
    <dbReference type="NCBI Taxonomy" id="390989"/>
    <lineage>
        <taxon>Bacteria</taxon>
        <taxon>Bacillati</taxon>
        <taxon>Actinomycetota</taxon>
        <taxon>Actinomycetes</taxon>
        <taxon>Micromonosporales</taxon>
        <taxon>Micromonosporaceae</taxon>
        <taxon>Actinocatenispora</taxon>
    </lineage>
</organism>
<name>A0A810L2W0_9ACTN</name>
<sequence length="212" mass="22523">MAGPGLLERLHGPTAAGVPRWAVVTAYLTSLTVLPSSVWRIVGFAFGAPVVERVSGHRPGEGPSLIPDSWMGVYVVGLSIVSEALAFLALGLVCRWGEVFPRWLPRLGGRTVPMRAAVIPAAVGSTLLMIFPYALFMHYVLDSTVTGVRHGGGLVMHGWQSVAFAAAYLPLAAWGPLLAVLTVHYHRRRTRRAVSGDGLRPAGAGQAVAAKR</sequence>
<keyword evidence="1" id="KW-0472">Membrane</keyword>
<gene>
    <name evidence="2" type="ORF">Asera_28490</name>
</gene>
<accession>A0A810L2W0</accession>
<proteinExistence type="predicted"/>
<evidence type="ECO:0000313" key="3">
    <source>
        <dbReference type="Proteomes" id="UP000680750"/>
    </source>
</evidence>
<feature type="transmembrane region" description="Helical" evidence="1">
    <location>
        <begin position="161"/>
        <end position="183"/>
    </location>
</feature>
<keyword evidence="1" id="KW-0812">Transmembrane</keyword>
<evidence type="ECO:0000313" key="2">
    <source>
        <dbReference type="EMBL" id="BCJ28741.1"/>
    </source>
</evidence>
<reference evidence="2" key="1">
    <citation type="submission" date="2020-08" db="EMBL/GenBank/DDBJ databases">
        <title>Whole genome shotgun sequence of Actinocatenispora sera NBRC 101916.</title>
        <authorList>
            <person name="Komaki H."/>
            <person name="Tamura T."/>
        </authorList>
    </citation>
    <scope>NUCLEOTIDE SEQUENCE</scope>
    <source>
        <strain evidence="2">NBRC 101916</strain>
    </source>
</reference>
<evidence type="ECO:0000256" key="1">
    <source>
        <dbReference type="SAM" id="Phobius"/>
    </source>
</evidence>
<keyword evidence="3" id="KW-1185">Reference proteome</keyword>
<feature type="transmembrane region" description="Helical" evidence="1">
    <location>
        <begin position="71"/>
        <end position="96"/>
    </location>
</feature>
<dbReference type="EMBL" id="AP023354">
    <property type="protein sequence ID" value="BCJ28741.1"/>
    <property type="molecule type" value="Genomic_DNA"/>
</dbReference>
<feature type="transmembrane region" description="Helical" evidence="1">
    <location>
        <begin position="117"/>
        <end position="141"/>
    </location>
</feature>
<feature type="transmembrane region" description="Helical" evidence="1">
    <location>
        <begin position="21"/>
        <end position="51"/>
    </location>
</feature>
<dbReference type="AlphaFoldDB" id="A0A810L2W0"/>
<dbReference type="KEGG" id="aser:Asera_28490"/>